<name>D8RZB5_SELML</name>
<dbReference type="SUPFAM" id="SSF54928">
    <property type="entry name" value="RNA-binding domain, RBD"/>
    <property type="match status" value="1"/>
</dbReference>
<dbReference type="FunCoup" id="D8RZB5">
    <property type="interactions" value="1329"/>
</dbReference>
<dbReference type="InterPro" id="IPR035979">
    <property type="entry name" value="RBD_domain_sf"/>
</dbReference>
<dbReference type="InterPro" id="IPR000504">
    <property type="entry name" value="RRM_dom"/>
</dbReference>
<evidence type="ECO:0000313" key="8">
    <source>
        <dbReference type="Proteomes" id="UP000001514"/>
    </source>
</evidence>
<reference evidence="7 8" key="1">
    <citation type="journal article" date="2011" name="Science">
        <title>The Selaginella genome identifies genetic changes associated with the evolution of vascular plants.</title>
        <authorList>
            <person name="Banks J.A."/>
            <person name="Nishiyama T."/>
            <person name="Hasebe M."/>
            <person name="Bowman J.L."/>
            <person name="Gribskov M."/>
            <person name="dePamphilis C."/>
            <person name="Albert V.A."/>
            <person name="Aono N."/>
            <person name="Aoyama T."/>
            <person name="Ambrose B.A."/>
            <person name="Ashton N.W."/>
            <person name="Axtell M.J."/>
            <person name="Barker E."/>
            <person name="Barker M.S."/>
            <person name="Bennetzen J.L."/>
            <person name="Bonawitz N.D."/>
            <person name="Chapple C."/>
            <person name="Cheng C."/>
            <person name="Correa L.G."/>
            <person name="Dacre M."/>
            <person name="DeBarry J."/>
            <person name="Dreyer I."/>
            <person name="Elias M."/>
            <person name="Engstrom E.M."/>
            <person name="Estelle M."/>
            <person name="Feng L."/>
            <person name="Finet C."/>
            <person name="Floyd S.K."/>
            <person name="Frommer W.B."/>
            <person name="Fujita T."/>
            <person name="Gramzow L."/>
            <person name="Gutensohn M."/>
            <person name="Harholt J."/>
            <person name="Hattori M."/>
            <person name="Heyl A."/>
            <person name="Hirai T."/>
            <person name="Hiwatashi Y."/>
            <person name="Ishikawa M."/>
            <person name="Iwata M."/>
            <person name="Karol K.G."/>
            <person name="Koehler B."/>
            <person name="Kolukisaoglu U."/>
            <person name="Kubo M."/>
            <person name="Kurata T."/>
            <person name="Lalonde S."/>
            <person name="Li K."/>
            <person name="Li Y."/>
            <person name="Litt A."/>
            <person name="Lyons E."/>
            <person name="Manning G."/>
            <person name="Maruyama T."/>
            <person name="Michael T.P."/>
            <person name="Mikami K."/>
            <person name="Miyazaki S."/>
            <person name="Morinaga S."/>
            <person name="Murata T."/>
            <person name="Mueller-Roeber B."/>
            <person name="Nelson D.R."/>
            <person name="Obara M."/>
            <person name="Oguri Y."/>
            <person name="Olmstead R.G."/>
            <person name="Onodera N."/>
            <person name="Petersen B.L."/>
            <person name="Pils B."/>
            <person name="Prigge M."/>
            <person name="Rensing S.A."/>
            <person name="Riano-Pachon D.M."/>
            <person name="Roberts A.W."/>
            <person name="Sato Y."/>
            <person name="Scheller H.V."/>
            <person name="Schulz B."/>
            <person name="Schulz C."/>
            <person name="Shakirov E.V."/>
            <person name="Shibagaki N."/>
            <person name="Shinohara N."/>
            <person name="Shippen D.E."/>
            <person name="Soerensen I."/>
            <person name="Sotooka R."/>
            <person name="Sugimoto N."/>
            <person name="Sugita M."/>
            <person name="Sumikawa N."/>
            <person name="Tanurdzic M."/>
            <person name="Theissen G."/>
            <person name="Ulvskov P."/>
            <person name="Wakazuki S."/>
            <person name="Weng J.K."/>
            <person name="Willats W.W."/>
            <person name="Wipf D."/>
            <person name="Wolf P.G."/>
            <person name="Yang L."/>
            <person name="Zimmer A.D."/>
            <person name="Zhu Q."/>
            <person name="Mitros T."/>
            <person name="Hellsten U."/>
            <person name="Loque D."/>
            <person name="Otillar R."/>
            <person name="Salamov A."/>
            <person name="Schmutz J."/>
            <person name="Shapiro H."/>
            <person name="Lindquist E."/>
            <person name="Lucas S."/>
            <person name="Rokhsar D."/>
            <person name="Grigoriev I.V."/>
        </authorList>
    </citation>
    <scope>NUCLEOTIDE SEQUENCE [LARGE SCALE GENOMIC DNA]</scope>
</reference>
<dbReference type="SMART" id="SM00360">
    <property type="entry name" value="RRM"/>
    <property type="match status" value="2"/>
</dbReference>
<dbReference type="EMBL" id="GL377595">
    <property type="protein sequence ID" value="EFJ22716.1"/>
    <property type="molecule type" value="Genomic_DNA"/>
</dbReference>
<dbReference type="Gramene" id="EFJ22716">
    <property type="protein sequence ID" value="EFJ22716"/>
    <property type="gene ID" value="SELMODRAFT_104881"/>
</dbReference>
<dbReference type="GO" id="GO:0003729">
    <property type="term" value="F:mRNA binding"/>
    <property type="evidence" value="ECO:0000318"/>
    <property type="project" value="GO_Central"/>
</dbReference>
<dbReference type="FunFam" id="3.30.70.330:FF:000037">
    <property type="entry name" value="RNA-binding protein with multiple splicing 2"/>
    <property type="match status" value="1"/>
</dbReference>
<dbReference type="HOGENOM" id="CLU_071422_0_0_1"/>
<evidence type="ECO:0000259" key="6">
    <source>
        <dbReference type="PROSITE" id="PS50102"/>
    </source>
</evidence>
<keyword evidence="2 4" id="KW-0694">RNA-binding</keyword>
<organism evidence="8">
    <name type="scientific">Selaginella moellendorffii</name>
    <name type="common">Spikemoss</name>
    <dbReference type="NCBI Taxonomy" id="88036"/>
    <lineage>
        <taxon>Eukaryota</taxon>
        <taxon>Viridiplantae</taxon>
        <taxon>Streptophyta</taxon>
        <taxon>Embryophyta</taxon>
        <taxon>Tracheophyta</taxon>
        <taxon>Lycopodiopsida</taxon>
        <taxon>Selaginellales</taxon>
        <taxon>Selaginellaceae</taxon>
        <taxon>Selaginella</taxon>
    </lineage>
</organism>
<evidence type="ECO:0000256" key="3">
    <source>
        <dbReference type="ARBA" id="ARBA00023242"/>
    </source>
</evidence>
<dbReference type="InterPro" id="IPR012677">
    <property type="entry name" value="Nucleotide-bd_a/b_plait_sf"/>
</dbReference>
<dbReference type="KEGG" id="smo:SELMODRAFT_104881"/>
<dbReference type="Proteomes" id="UP000001514">
    <property type="component" value="Unassembled WGS sequence"/>
</dbReference>
<feature type="compositionally biased region" description="Polar residues" evidence="5">
    <location>
        <begin position="333"/>
        <end position="350"/>
    </location>
</feature>
<feature type="domain" description="RRM" evidence="6">
    <location>
        <begin position="195"/>
        <end position="273"/>
    </location>
</feature>
<dbReference type="eggNOG" id="KOG1457">
    <property type="taxonomic scope" value="Eukaryota"/>
</dbReference>
<evidence type="ECO:0000256" key="1">
    <source>
        <dbReference type="ARBA" id="ARBA00004123"/>
    </source>
</evidence>
<protein>
    <recommendedName>
        <fullName evidence="6">RRM domain-containing protein</fullName>
    </recommendedName>
</protein>
<accession>D8RZB5</accession>
<sequence>QVRTIFVLGFPPDVKERELQNLLRWWPGYEASQMNFKGDQPMGFALFSTASMAMAARDALQASNLVFDADAKSVLRAEMAKKNLYVKRGNFCDMSAHDFLFTVSGVTGINAEGTAYDHSKRMRTGGECTPAYPPPFAPPPPPAWPPQGYMAPAPYDPYGSYPVAQVPPPVPPPAPVAPAGYAPVQQNTKDNPPCNTLFIGNLGEATSEAELRGLFSRQCLCSQPGFRQMKVLRQGRSTVCFIEFVDVNTAMAVHTNLQGAVLSTSDRGGMRIQYPFFGFFVCLFLRLWLNFLDSLSTYSKNPYGRKKEGPSGQLDGIPPPGVSSPTLTTLSTMTNGATDRNSVTSETSTA</sequence>
<dbReference type="GO" id="GO:0005634">
    <property type="term" value="C:nucleus"/>
    <property type="evidence" value="ECO:0007669"/>
    <property type="project" value="UniProtKB-SubCell"/>
</dbReference>
<evidence type="ECO:0000313" key="7">
    <source>
        <dbReference type="EMBL" id="EFJ22716.1"/>
    </source>
</evidence>
<dbReference type="PROSITE" id="PS50102">
    <property type="entry name" value="RRM"/>
    <property type="match status" value="1"/>
</dbReference>
<gene>
    <name evidence="7" type="ORF">SELMODRAFT_104881</name>
</gene>
<dbReference type="OMA" id="FDNPPCN"/>
<keyword evidence="8" id="KW-1185">Reference proteome</keyword>
<dbReference type="STRING" id="88036.D8RZB5"/>
<feature type="compositionally biased region" description="Low complexity" evidence="5">
    <location>
        <begin position="323"/>
        <end position="332"/>
    </location>
</feature>
<dbReference type="CDD" id="cd12420">
    <property type="entry name" value="RRM_RBPMS_like"/>
    <property type="match status" value="1"/>
</dbReference>
<comment type="subcellular location">
    <subcellularLocation>
        <location evidence="1">Nucleus</location>
    </subcellularLocation>
</comment>
<feature type="region of interest" description="Disordered" evidence="5">
    <location>
        <begin position="302"/>
        <end position="350"/>
    </location>
</feature>
<dbReference type="InParanoid" id="D8RZB5"/>
<feature type="non-terminal residue" evidence="7">
    <location>
        <position position="1"/>
    </location>
</feature>
<evidence type="ECO:0000256" key="5">
    <source>
        <dbReference type="SAM" id="MobiDB-lite"/>
    </source>
</evidence>
<evidence type="ECO:0000256" key="2">
    <source>
        <dbReference type="ARBA" id="ARBA00022884"/>
    </source>
</evidence>
<dbReference type="Gene3D" id="3.30.70.330">
    <property type="match status" value="2"/>
</dbReference>
<dbReference type="PANTHER" id="PTHR10501">
    <property type="entry name" value="U1 SMALL NUCLEAR RIBONUCLEOPROTEIN A/U2 SMALL NUCLEAR RIBONUCLEOPROTEIN B"/>
    <property type="match status" value="1"/>
</dbReference>
<proteinExistence type="predicted"/>
<keyword evidence="3" id="KW-0539">Nucleus</keyword>
<evidence type="ECO:0000256" key="4">
    <source>
        <dbReference type="PROSITE-ProRule" id="PRU00176"/>
    </source>
</evidence>
<dbReference type="AlphaFoldDB" id="D8RZB5"/>